<feature type="transmembrane region" description="Helical" evidence="5">
    <location>
        <begin position="243"/>
        <end position="265"/>
    </location>
</feature>
<dbReference type="EnsemblMetazoa" id="LLOJ009497-RA">
    <property type="protein sequence ID" value="LLOJ009497-PA"/>
    <property type="gene ID" value="LLOJ009497"/>
</dbReference>
<keyword evidence="8" id="KW-1185">Reference proteome</keyword>
<organism evidence="7 8">
    <name type="scientific">Lutzomyia longipalpis</name>
    <name type="common">Sand fly</name>
    <dbReference type="NCBI Taxonomy" id="7200"/>
    <lineage>
        <taxon>Eukaryota</taxon>
        <taxon>Metazoa</taxon>
        <taxon>Ecdysozoa</taxon>
        <taxon>Arthropoda</taxon>
        <taxon>Hexapoda</taxon>
        <taxon>Insecta</taxon>
        <taxon>Pterygota</taxon>
        <taxon>Neoptera</taxon>
        <taxon>Endopterygota</taxon>
        <taxon>Diptera</taxon>
        <taxon>Nematocera</taxon>
        <taxon>Psychodoidea</taxon>
        <taxon>Psychodidae</taxon>
        <taxon>Lutzomyia</taxon>
        <taxon>Lutzomyia</taxon>
    </lineage>
</organism>
<proteinExistence type="predicted"/>
<dbReference type="EMBL" id="AJWK01032912">
    <property type="status" value="NOT_ANNOTATED_CDS"/>
    <property type="molecule type" value="Genomic_DNA"/>
</dbReference>
<keyword evidence="2 5" id="KW-0812">Transmembrane</keyword>
<feature type="transmembrane region" description="Helical" evidence="5">
    <location>
        <begin position="68"/>
        <end position="94"/>
    </location>
</feature>
<dbReference type="VEuPathDB" id="VectorBase:LLONM1_003360"/>
<dbReference type="VEuPathDB" id="VectorBase:LLOJ009497"/>
<evidence type="ECO:0000313" key="6">
    <source>
        <dbReference type="EMBL" id="MBC1175052.1"/>
    </source>
</evidence>
<keyword evidence="4 5" id="KW-0472">Membrane</keyword>
<evidence type="ECO:0000256" key="2">
    <source>
        <dbReference type="ARBA" id="ARBA00022692"/>
    </source>
</evidence>
<evidence type="ECO:0000313" key="7">
    <source>
        <dbReference type="EnsemblMetazoa" id="LLOJ009497-PA"/>
    </source>
</evidence>
<dbReference type="SMART" id="SM01417">
    <property type="entry name" value="Solute_trans_a"/>
    <property type="match status" value="1"/>
</dbReference>
<dbReference type="InterPro" id="IPR005178">
    <property type="entry name" value="Ostalpha/TMEM184C"/>
</dbReference>
<reference evidence="6" key="2">
    <citation type="journal article" date="2020" name="BMC">
        <title>Leishmania infection induces a limited differential gene expression in the sand fly midgut.</title>
        <authorList>
            <person name="Coutinho-Abreu I.V."/>
            <person name="Serafim T.D."/>
            <person name="Meneses C."/>
            <person name="Kamhawi S."/>
            <person name="Oliveira F."/>
            <person name="Valenzuela J.G."/>
        </authorList>
    </citation>
    <scope>NUCLEOTIDE SEQUENCE</scope>
    <source>
        <strain evidence="6">Jacobina</strain>
        <tissue evidence="6">Midgut</tissue>
    </source>
</reference>
<feature type="transmembrane region" description="Helical" evidence="5">
    <location>
        <begin position="20"/>
        <end position="47"/>
    </location>
</feature>
<keyword evidence="3 5" id="KW-1133">Transmembrane helix</keyword>
<dbReference type="GO" id="GO:0016020">
    <property type="term" value="C:membrane"/>
    <property type="evidence" value="ECO:0007669"/>
    <property type="project" value="UniProtKB-SubCell"/>
</dbReference>
<protein>
    <submittedName>
        <fullName evidence="6">Putative organic solute transporter alpha-like protein</fullName>
    </submittedName>
</protein>
<accession>A0A1B0CWW3</accession>
<evidence type="ECO:0000256" key="3">
    <source>
        <dbReference type="ARBA" id="ARBA00022989"/>
    </source>
</evidence>
<evidence type="ECO:0000256" key="4">
    <source>
        <dbReference type="ARBA" id="ARBA00023136"/>
    </source>
</evidence>
<evidence type="ECO:0000256" key="5">
    <source>
        <dbReference type="SAM" id="Phobius"/>
    </source>
</evidence>
<sequence>MASGSEFKCLSGDLPSASELIAGISPAIVTCLAIAGCVLLTTVTIFWTQVRYLLENTPKPYKSRTITLCAIYQIVSVVYFIAMIIPSLIIDYAGGETNFIKTAGDNALNMRVPPFCLFYGCLRNGEPITKGKFIFIRILVGQFVVVQGVLNITMNAIYVDDPNFYNSVRFYFIPFVLISLLSCIWGLNMITRMIAPHFPYYKLVQKYFCVQFVLLMCKIQPTIADMVVSNVNFPCHYPLTPHVYKNVVVNLVILIQMMFLSIWAIKLYRKPLKKPQVHTVYRSMSITASNLSVNTVNTTVDYM</sequence>
<reference evidence="8" key="1">
    <citation type="submission" date="2012-05" db="EMBL/GenBank/DDBJ databases">
        <title>Whole Genome Assembly of Lutzomyia longipalpis.</title>
        <authorList>
            <person name="Richards S."/>
            <person name="Qu C."/>
            <person name="Dillon R."/>
            <person name="Worley K."/>
            <person name="Scherer S."/>
            <person name="Batterton M."/>
            <person name="Taylor A."/>
            <person name="Hawes A."/>
            <person name="Hernandez B."/>
            <person name="Kovar C."/>
            <person name="Mandapat C."/>
            <person name="Pham C."/>
            <person name="Qu C."/>
            <person name="Jing C."/>
            <person name="Bess C."/>
            <person name="Bandaranaike D."/>
            <person name="Ngo D."/>
            <person name="Ongeri F."/>
            <person name="Arias F."/>
            <person name="Lara F."/>
            <person name="Weissenberger G."/>
            <person name="Kamau G."/>
            <person name="Han H."/>
            <person name="Shen H."/>
            <person name="Dinh H."/>
            <person name="Khalil I."/>
            <person name="Jones J."/>
            <person name="Shafer J."/>
            <person name="Jayaseelan J."/>
            <person name="Quiroz J."/>
            <person name="Blankenburg K."/>
            <person name="Nguyen L."/>
            <person name="Jackson L."/>
            <person name="Francisco L."/>
            <person name="Tang L.-Y."/>
            <person name="Pu L.-L."/>
            <person name="Perales L."/>
            <person name="Lorensuhewa L."/>
            <person name="Munidasa M."/>
            <person name="Coyle M."/>
            <person name="Taylor M."/>
            <person name="Puazo M."/>
            <person name="Firestine M."/>
            <person name="Scheel M."/>
            <person name="Javaid M."/>
            <person name="Wang M."/>
            <person name="Li M."/>
            <person name="Tabassum N."/>
            <person name="Saada N."/>
            <person name="Osuji N."/>
            <person name="Aqrawi P."/>
            <person name="Fu Q."/>
            <person name="Thornton R."/>
            <person name="Raj R."/>
            <person name="Goodspeed R."/>
            <person name="Mata R."/>
            <person name="Najjar R."/>
            <person name="Gubbala S."/>
            <person name="Lee S."/>
            <person name="Denson S."/>
            <person name="Patil S."/>
            <person name="Macmil S."/>
            <person name="Qi S."/>
            <person name="Matskevitch T."/>
            <person name="Palculict T."/>
            <person name="Mathew T."/>
            <person name="Vee V."/>
            <person name="Velamala V."/>
            <person name="Korchina V."/>
            <person name="Cai W."/>
            <person name="Liu W."/>
            <person name="Dai W."/>
            <person name="Zou X."/>
            <person name="Zhu Y."/>
            <person name="Zhang Y."/>
            <person name="Wu Y.-Q."/>
            <person name="Xin Y."/>
            <person name="Nazarath L."/>
            <person name="Kovar C."/>
            <person name="Han Y."/>
            <person name="Muzny D."/>
            <person name="Gibbs R."/>
        </authorList>
    </citation>
    <scope>NUCLEOTIDE SEQUENCE [LARGE SCALE GENOMIC DNA]</scope>
    <source>
        <strain evidence="8">Jacobina</strain>
    </source>
</reference>
<dbReference type="AlphaFoldDB" id="A0A1B0CWW3"/>
<dbReference type="PANTHER" id="PTHR23423">
    <property type="entry name" value="ORGANIC SOLUTE TRANSPORTER-RELATED"/>
    <property type="match status" value="1"/>
</dbReference>
<feature type="transmembrane region" description="Helical" evidence="5">
    <location>
        <begin position="134"/>
        <end position="158"/>
    </location>
</feature>
<dbReference type="Proteomes" id="UP000092461">
    <property type="component" value="Unassembled WGS sequence"/>
</dbReference>
<dbReference type="EMBL" id="GITU01006349">
    <property type="protein sequence ID" value="MBC1175052.1"/>
    <property type="molecule type" value="Transcribed_RNA"/>
</dbReference>
<name>A0A1B0CWW3_LUTLO</name>
<evidence type="ECO:0000313" key="8">
    <source>
        <dbReference type="Proteomes" id="UP000092461"/>
    </source>
</evidence>
<dbReference type="Pfam" id="PF03619">
    <property type="entry name" value="Solute_trans_a"/>
    <property type="match status" value="1"/>
</dbReference>
<evidence type="ECO:0000256" key="1">
    <source>
        <dbReference type="ARBA" id="ARBA00004141"/>
    </source>
</evidence>
<comment type="subcellular location">
    <subcellularLocation>
        <location evidence="1">Membrane</location>
        <topology evidence="1">Multi-pass membrane protein</topology>
    </subcellularLocation>
</comment>
<reference evidence="7" key="3">
    <citation type="submission" date="2020-05" db="UniProtKB">
        <authorList>
            <consortium name="EnsemblMetazoa"/>
        </authorList>
    </citation>
    <scope>IDENTIFICATION</scope>
    <source>
        <strain evidence="7">Jacobina</strain>
    </source>
</reference>
<feature type="transmembrane region" description="Helical" evidence="5">
    <location>
        <begin position="170"/>
        <end position="191"/>
    </location>
</feature>